<dbReference type="AlphaFoldDB" id="A0AA38FIB4"/>
<feature type="non-terminal residue" evidence="2">
    <location>
        <position position="82"/>
    </location>
</feature>
<feature type="region of interest" description="Disordered" evidence="1">
    <location>
        <begin position="1"/>
        <end position="22"/>
    </location>
</feature>
<comment type="caution">
    <text evidence="2">The sequence shown here is derived from an EMBL/GenBank/DDBJ whole genome shotgun (WGS) entry which is preliminary data.</text>
</comment>
<sequence length="82" mass="9355">MPVPTRPPSVTQPPSVPCKWAPQTKTTDQNFILEINRMISEKNEDYWERETESRSSLNQVETSEETRSACSRGYQLASSPKP</sequence>
<dbReference type="Proteomes" id="UP000824469">
    <property type="component" value="Unassembled WGS sequence"/>
</dbReference>
<evidence type="ECO:0000313" key="2">
    <source>
        <dbReference type="EMBL" id="KAH9303415.1"/>
    </source>
</evidence>
<gene>
    <name evidence="2" type="ORF">KI387_014998</name>
</gene>
<evidence type="ECO:0000256" key="1">
    <source>
        <dbReference type="SAM" id="MobiDB-lite"/>
    </source>
</evidence>
<name>A0AA38FIB4_TAXCH</name>
<keyword evidence="3" id="KW-1185">Reference proteome</keyword>
<feature type="compositionally biased region" description="Pro residues" evidence="1">
    <location>
        <begin position="1"/>
        <end position="16"/>
    </location>
</feature>
<evidence type="ECO:0000313" key="3">
    <source>
        <dbReference type="Proteomes" id="UP000824469"/>
    </source>
</evidence>
<feature type="region of interest" description="Disordered" evidence="1">
    <location>
        <begin position="46"/>
        <end position="82"/>
    </location>
</feature>
<proteinExistence type="predicted"/>
<organism evidence="2 3">
    <name type="scientific">Taxus chinensis</name>
    <name type="common">Chinese yew</name>
    <name type="synonym">Taxus wallichiana var. chinensis</name>
    <dbReference type="NCBI Taxonomy" id="29808"/>
    <lineage>
        <taxon>Eukaryota</taxon>
        <taxon>Viridiplantae</taxon>
        <taxon>Streptophyta</taxon>
        <taxon>Embryophyta</taxon>
        <taxon>Tracheophyta</taxon>
        <taxon>Spermatophyta</taxon>
        <taxon>Pinopsida</taxon>
        <taxon>Pinidae</taxon>
        <taxon>Conifers II</taxon>
        <taxon>Cupressales</taxon>
        <taxon>Taxaceae</taxon>
        <taxon>Taxus</taxon>
    </lineage>
</organism>
<accession>A0AA38FIB4</accession>
<dbReference type="EMBL" id="JAHRHJ020000009">
    <property type="protein sequence ID" value="KAH9303415.1"/>
    <property type="molecule type" value="Genomic_DNA"/>
</dbReference>
<reference evidence="2 3" key="1">
    <citation type="journal article" date="2021" name="Nat. Plants">
        <title>The Taxus genome provides insights into paclitaxel biosynthesis.</title>
        <authorList>
            <person name="Xiong X."/>
            <person name="Gou J."/>
            <person name="Liao Q."/>
            <person name="Li Y."/>
            <person name="Zhou Q."/>
            <person name="Bi G."/>
            <person name="Li C."/>
            <person name="Du R."/>
            <person name="Wang X."/>
            <person name="Sun T."/>
            <person name="Guo L."/>
            <person name="Liang H."/>
            <person name="Lu P."/>
            <person name="Wu Y."/>
            <person name="Zhang Z."/>
            <person name="Ro D.K."/>
            <person name="Shang Y."/>
            <person name="Huang S."/>
            <person name="Yan J."/>
        </authorList>
    </citation>
    <scope>NUCLEOTIDE SEQUENCE [LARGE SCALE GENOMIC DNA]</scope>
    <source>
        <strain evidence="2">Ta-2019</strain>
    </source>
</reference>
<protein>
    <submittedName>
        <fullName evidence="2">Uncharacterized protein</fullName>
    </submittedName>
</protein>